<keyword evidence="3 6" id="KW-0328">Glycosyltransferase</keyword>
<evidence type="ECO:0000256" key="3">
    <source>
        <dbReference type="ARBA" id="ARBA00022676"/>
    </source>
</evidence>
<keyword evidence="4 6" id="KW-0808">Transferase</keyword>
<dbReference type="EMBL" id="CAJPWZ010003317">
    <property type="protein sequence ID" value="CAG2256835.1"/>
    <property type="molecule type" value="Genomic_DNA"/>
</dbReference>
<comment type="caution">
    <text evidence="7">The sequence shown here is derived from an EMBL/GenBank/DDBJ whole genome shotgun (WGS) entry which is preliminary data.</text>
</comment>
<dbReference type="SUPFAM" id="SSF47807">
    <property type="entry name" value="5' to 3' exonuclease, C-terminal subdomain"/>
    <property type="match status" value="1"/>
</dbReference>
<evidence type="ECO:0000313" key="8">
    <source>
        <dbReference type="Proteomes" id="UP000683360"/>
    </source>
</evidence>
<comment type="similarity">
    <text evidence="2 6">Belongs to the glycosyltransferase 92 family.</text>
</comment>
<dbReference type="GO" id="GO:0016020">
    <property type="term" value="C:membrane"/>
    <property type="evidence" value="ECO:0007669"/>
    <property type="project" value="UniProtKB-SubCell"/>
</dbReference>
<proteinExistence type="inferred from homology"/>
<evidence type="ECO:0000256" key="5">
    <source>
        <dbReference type="ARBA" id="ARBA00023136"/>
    </source>
</evidence>
<keyword evidence="8" id="KW-1185">Reference proteome</keyword>
<comment type="subcellular location">
    <subcellularLocation>
        <location evidence="1">Membrane</location>
    </subcellularLocation>
</comment>
<evidence type="ECO:0000256" key="1">
    <source>
        <dbReference type="ARBA" id="ARBA00004370"/>
    </source>
</evidence>
<organism evidence="7 8">
    <name type="scientific">Mytilus edulis</name>
    <name type="common">Blue mussel</name>
    <dbReference type="NCBI Taxonomy" id="6550"/>
    <lineage>
        <taxon>Eukaryota</taxon>
        <taxon>Metazoa</taxon>
        <taxon>Spiralia</taxon>
        <taxon>Lophotrochozoa</taxon>
        <taxon>Mollusca</taxon>
        <taxon>Bivalvia</taxon>
        <taxon>Autobranchia</taxon>
        <taxon>Pteriomorphia</taxon>
        <taxon>Mytilida</taxon>
        <taxon>Mytiloidea</taxon>
        <taxon>Mytilidae</taxon>
        <taxon>Mytilinae</taxon>
        <taxon>Mytilus</taxon>
    </lineage>
</organism>
<keyword evidence="5" id="KW-0472">Membrane</keyword>
<evidence type="ECO:0000256" key="4">
    <source>
        <dbReference type="ARBA" id="ARBA00022679"/>
    </source>
</evidence>
<protein>
    <recommendedName>
        <fullName evidence="6">Glycosyltransferase family 92 protein</fullName>
        <ecNumber evidence="6">2.4.1.-</ecNumber>
    </recommendedName>
</protein>
<gene>
    <name evidence="7" type="ORF">MEDL_68148</name>
</gene>
<accession>A0A8S3VFS0</accession>
<dbReference type="OrthoDB" id="6123206at2759"/>
<evidence type="ECO:0000256" key="2">
    <source>
        <dbReference type="ARBA" id="ARBA00007647"/>
    </source>
</evidence>
<dbReference type="Proteomes" id="UP000683360">
    <property type="component" value="Unassembled WGS sequence"/>
</dbReference>
<evidence type="ECO:0000313" key="7">
    <source>
        <dbReference type="EMBL" id="CAG2256835.1"/>
    </source>
</evidence>
<dbReference type="GO" id="GO:0016757">
    <property type="term" value="F:glycosyltransferase activity"/>
    <property type="evidence" value="ECO:0007669"/>
    <property type="project" value="UniProtKB-UniRule"/>
</dbReference>
<reference evidence="7" key="1">
    <citation type="submission" date="2021-03" db="EMBL/GenBank/DDBJ databases">
        <authorList>
            <person name="Bekaert M."/>
        </authorList>
    </citation>
    <scope>NUCLEOTIDE SEQUENCE</scope>
</reference>
<dbReference type="EC" id="2.4.1.-" evidence="6"/>
<sequence length="380" mass="43446">MWFLTGSTNSLRDCRRYIPIHELSISLSPLLANIIPAVHALTGCDTTSAIFGFGKKTVFKLIRKSPSKFTNLQNFDKIDFSTSLSAARELISSLYDPKDKFASSHVDLNKLRVKLATCKDTSLLRLPPSEPAFKEHVLRSCLQTKIWMSSHLDDHPNPLSPYEYGWKKSSHGPDPSVRIWQSCDDDQIYILSAVAQPKLRWNIVEYIVLNVLDGSVGVMFDCCIYGQKHETAYRTMAHIKHKYTVDKRDVKMFATQYICSCQDINFKPLYIILVERHAICNPGAQMKTIIYPKMKENSSAICTKVAFNYLNPIHLIEWFEYQKLMGVDRVLIMLQTLNSDAYAVFKHYEMEGIVQLLSFPNVLPGCLGEIFFQTQTLGFF</sequence>
<dbReference type="InterPro" id="IPR036279">
    <property type="entry name" value="5-3_exonuclease_C_sf"/>
</dbReference>
<dbReference type="AlphaFoldDB" id="A0A8S3VFS0"/>
<name>A0A8S3VFS0_MYTED</name>
<dbReference type="Pfam" id="PF01697">
    <property type="entry name" value="Glyco_transf_92"/>
    <property type="match status" value="1"/>
</dbReference>
<evidence type="ECO:0000256" key="6">
    <source>
        <dbReference type="RuleBase" id="RU366017"/>
    </source>
</evidence>
<dbReference type="InterPro" id="IPR008166">
    <property type="entry name" value="Glyco_transf_92"/>
</dbReference>